<dbReference type="InterPro" id="IPR025997">
    <property type="entry name" value="SBP_2_dom"/>
</dbReference>
<dbReference type="Pfam" id="PF13407">
    <property type="entry name" value="Peripla_BP_4"/>
    <property type="match status" value="1"/>
</dbReference>
<keyword evidence="6" id="KW-0813">Transport</keyword>
<dbReference type="InterPro" id="IPR028082">
    <property type="entry name" value="Peripla_BP_I"/>
</dbReference>
<feature type="signal peptide" evidence="4">
    <location>
        <begin position="1"/>
        <end position="19"/>
    </location>
</feature>
<dbReference type="GO" id="GO:0030313">
    <property type="term" value="C:cell envelope"/>
    <property type="evidence" value="ECO:0007669"/>
    <property type="project" value="UniProtKB-SubCell"/>
</dbReference>
<dbReference type="EMBL" id="QJJQ01000008">
    <property type="protein sequence ID" value="PXW86291.1"/>
    <property type="molecule type" value="Genomic_DNA"/>
</dbReference>
<dbReference type="OrthoDB" id="9814427at2"/>
<dbReference type="Proteomes" id="UP000247978">
    <property type="component" value="Unassembled WGS sequence"/>
</dbReference>
<evidence type="ECO:0000256" key="2">
    <source>
        <dbReference type="ARBA" id="ARBA00007639"/>
    </source>
</evidence>
<dbReference type="CDD" id="cd01536">
    <property type="entry name" value="PBP1_ABC_sugar_binding-like"/>
    <property type="match status" value="1"/>
</dbReference>
<comment type="subcellular location">
    <subcellularLocation>
        <location evidence="1">Cell envelope</location>
    </subcellularLocation>
</comment>
<comment type="caution">
    <text evidence="6">The sequence shown here is derived from an EMBL/GenBank/DDBJ whole genome shotgun (WGS) entry which is preliminary data.</text>
</comment>
<protein>
    <submittedName>
        <fullName evidence="6">ABC-type sugar transport system substrate-binding protein</fullName>
    </submittedName>
</protein>
<name>A0A2V3VZF5_9BACI</name>
<dbReference type="AlphaFoldDB" id="A0A2V3VZF5"/>
<dbReference type="PANTHER" id="PTHR46847:SF1">
    <property type="entry name" value="D-ALLOSE-BINDING PERIPLASMIC PROTEIN-RELATED"/>
    <property type="match status" value="1"/>
</dbReference>
<dbReference type="RefSeq" id="WP_110395705.1">
    <property type="nucleotide sequence ID" value="NZ_QJJQ01000008.1"/>
</dbReference>
<evidence type="ECO:0000259" key="5">
    <source>
        <dbReference type="Pfam" id="PF13407"/>
    </source>
</evidence>
<gene>
    <name evidence="6" type="ORF">DFR56_108106</name>
</gene>
<dbReference type="GO" id="GO:0030246">
    <property type="term" value="F:carbohydrate binding"/>
    <property type="evidence" value="ECO:0007669"/>
    <property type="project" value="UniProtKB-ARBA"/>
</dbReference>
<comment type="similarity">
    <text evidence="2">Belongs to the bacterial solute-binding protein 2 family.</text>
</comment>
<evidence type="ECO:0000256" key="1">
    <source>
        <dbReference type="ARBA" id="ARBA00004196"/>
    </source>
</evidence>
<reference evidence="6 7" key="1">
    <citation type="submission" date="2018-05" db="EMBL/GenBank/DDBJ databases">
        <title>Genomic Encyclopedia of Type Strains, Phase IV (KMG-IV): sequencing the most valuable type-strain genomes for metagenomic binning, comparative biology and taxonomic classification.</title>
        <authorList>
            <person name="Goeker M."/>
        </authorList>
    </citation>
    <scope>NUCLEOTIDE SEQUENCE [LARGE SCALE GENOMIC DNA]</scope>
    <source>
        <strain evidence="6 7">DSM 28556</strain>
    </source>
</reference>
<organism evidence="6 7">
    <name type="scientific">Pseudogracilibacillus auburnensis</name>
    <dbReference type="NCBI Taxonomy" id="1494959"/>
    <lineage>
        <taxon>Bacteria</taxon>
        <taxon>Bacillati</taxon>
        <taxon>Bacillota</taxon>
        <taxon>Bacilli</taxon>
        <taxon>Bacillales</taxon>
        <taxon>Bacillaceae</taxon>
        <taxon>Pseudogracilibacillus</taxon>
    </lineage>
</organism>
<sequence length="343" mass="38021">MKRNLILILLAIFSLVMVACSSSDNEEGNGESKETDKDGDELLIGGAIMNYAWPWFLGTMEGMEEEAKNYDDKVVTFEFHDGQNDINTQINQLENMAQKGIDGLVIFPTDTKAIIPTMVKLHEQGIKIVVGDYPQTPDSEDEIVWETFVGHDFKAMGEVAGRIAVADLKERGIEEPTVVYLSLPSSGEASNDRFEGFSQTIKKEFPNANIIEEGDSEGSRNSSQTLFENVLQRQKEVDIVSGHNDSLVLGAYSAAISSGKDKDIRFIGMAGDKEVLKHIQDGNESWIGEVLQDPVVLGETALKALLESLDGAELDERYPLPEPEAIIPDNISDYDWENWEWLG</sequence>
<evidence type="ECO:0000256" key="3">
    <source>
        <dbReference type="ARBA" id="ARBA00022729"/>
    </source>
</evidence>
<dbReference type="PANTHER" id="PTHR46847">
    <property type="entry name" value="D-ALLOSE-BINDING PERIPLASMIC PROTEIN-RELATED"/>
    <property type="match status" value="1"/>
</dbReference>
<evidence type="ECO:0000313" key="6">
    <source>
        <dbReference type="EMBL" id="PXW86291.1"/>
    </source>
</evidence>
<accession>A0A2V3VZF5</accession>
<dbReference type="PROSITE" id="PS51257">
    <property type="entry name" value="PROKAR_LIPOPROTEIN"/>
    <property type="match status" value="1"/>
</dbReference>
<keyword evidence="7" id="KW-1185">Reference proteome</keyword>
<evidence type="ECO:0000256" key="4">
    <source>
        <dbReference type="SAM" id="SignalP"/>
    </source>
</evidence>
<dbReference type="SUPFAM" id="SSF53822">
    <property type="entry name" value="Periplasmic binding protein-like I"/>
    <property type="match status" value="1"/>
</dbReference>
<proteinExistence type="inferred from homology"/>
<dbReference type="Gene3D" id="3.40.50.2300">
    <property type="match status" value="2"/>
</dbReference>
<keyword evidence="6" id="KW-0762">Sugar transport</keyword>
<feature type="domain" description="Periplasmic binding protein" evidence="5">
    <location>
        <begin position="54"/>
        <end position="312"/>
    </location>
</feature>
<evidence type="ECO:0000313" key="7">
    <source>
        <dbReference type="Proteomes" id="UP000247978"/>
    </source>
</evidence>
<feature type="chain" id="PRO_5038728651" evidence="4">
    <location>
        <begin position="20"/>
        <end position="343"/>
    </location>
</feature>
<keyword evidence="3 4" id="KW-0732">Signal</keyword>